<sequence>MTRVLEGAVAHAAAASGKSDFLDLVFLIQPKHSAAADEDTSSSLPTLTTGQQQGYADLMELLLLRAHAAAAAELPFTREQLQTLGVSIPEQQQEADCLQGIQQRSSTTGLQLTADGRVLLPPHMSKTCLIEKIAAADQETIQALLLQQPQQQQQQEQQQQQQEQQQQGGPLDPAFGVSLLYARNVRRQLWKQLAEFDSSKGDCSCSTKETAVADFVSLDTWLSIYERLQQAGELLLQQQETGEAAAAWGESLQQQVVKVQEEQQQSMLLLLSSKLQEEGEGIAQLAANLKLEGTEDEAATAAAAAELAALSSRTATLQQTAAQLGLPRHLLQQATDSLFRAAQQSHNEEVPFVATGDEETNDDPNTPGIGSPHQQKPHTPTGEAETAEDVHEEDDENINMVEFDFD</sequence>
<organism evidence="2 3">
    <name type="scientific">Eimeria acervulina</name>
    <name type="common">Coccidian parasite</name>
    <dbReference type="NCBI Taxonomy" id="5801"/>
    <lineage>
        <taxon>Eukaryota</taxon>
        <taxon>Sar</taxon>
        <taxon>Alveolata</taxon>
        <taxon>Apicomplexa</taxon>
        <taxon>Conoidasida</taxon>
        <taxon>Coccidia</taxon>
        <taxon>Eucoccidiorida</taxon>
        <taxon>Eimeriorina</taxon>
        <taxon>Eimeriidae</taxon>
        <taxon>Eimeria</taxon>
    </lineage>
</organism>
<evidence type="ECO:0000313" key="2">
    <source>
        <dbReference type="EMBL" id="CDI81186.1"/>
    </source>
</evidence>
<evidence type="ECO:0000313" key="3">
    <source>
        <dbReference type="Proteomes" id="UP000018050"/>
    </source>
</evidence>
<reference evidence="2" key="1">
    <citation type="submission" date="2013-10" db="EMBL/GenBank/DDBJ databases">
        <title>Genomic analysis of the causative agents of coccidiosis in chickens.</title>
        <authorList>
            <person name="Reid A.J."/>
            <person name="Blake D."/>
            <person name="Billington K."/>
            <person name="Browne H."/>
            <person name="Dunn M."/>
            <person name="Hung S."/>
            <person name="Kawahara F."/>
            <person name="Miranda-Saavedra D."/>
            <person name="Mourier T."/>
            <person name="Nagra H."/>
            <person name="Otto T.D."/>
            <person name="Rawlings N."/>
            <person name="Sanchez A."/>
            <person name="Sanders M."/>
            <person name="Subramaniam C."/>
            <person name="Tay Y."/>
            <person name="Dear P."/>
            <person name="Doerig C."/>
            <person name="Gruber A."/>
            <person name="Parkinson J."/>
            <person name="Shirley M."/>
            <person name="Wan K.L."/>
            <person name="Berriman M."/>
            <person name="Tomley F."/>
            <person name="Pain A."/>
        </authorList>
    </citation>
    <scope>NUCLEOTIDE SEQUENCE</scope>
    <source>
        <strain evidence="2">Houghton</strain>
    </source>
</reference>
<reference evidence="2" key="2">
    <citation type="submission" date="2013-10" db="EMBL/GenBank/DDBJ databases">
        <authorList>
            <person name="Aslett M."/>
        </authorList>
    </citation>
    <scope>NUCLEOTIDE SEQUENCE</scope>
    <source>
        <strain evidence="2">Houghton</strain>
    </source>
</reference>
<dbReference type="RefSeq" id="XP_013249022.1">
    <property type="nucleotide sequence ID" value="XM_013393568.1"/>
</dbReference>
<evidence type="ECO:0000256" key="1">
    <source>
        <dbReference type="SAM" id="MobiDB-lite"/>
    </source>
</evidence>
<gene>
    <name evidence="2" type="ORF">EAH_00059450</name>
</gene>
<dbReference type="EMBL" id="HG671526">
    <property type="protein sequence ID" value="CDI81186.1"/>
    <property type="molecule type" value="Genomic_DNA"/>
</dbReference>
<proteinExistence type="predicted"/>
<dbReference type="Proteomes" id="UP000018050">
    <property type="component" value="Unassembled WGS sequence"/>
</dbReference>
<dbReference type="GeneID" id="25274015"/>
<feature type="region of interest" description="Disordered" evidence="1">
    <location>
        <begin position="353"/>
        <end position="406"/>
    </location>
</feature>
<dbReference type="VEuPathDB" id="ToxoDB:EAH_00059450"/>
<name>U6GLT3_EIMAC</name>
<accession>U6GLT3</accession>
<dbReference type="OMA" id="NINMVEF"/>
<protein>
    <submittedName>
        <fullName evidence="2">Uncharacterized protein</fullName>
    </submittedName>
</protein>
<feature type="compositionally biased region" description="Acidic residues" evidence="1">
    <location>
        <begin position="385"/>
        <end position="406"/>
    </location>
</feature>
<dbReference type="OrthoDB" id="329999at2759"/>
<keyword evidence="3" id="KW-1185">Reference proteome</keyword>
<dbReference type="AlphaFoldDB" id="U6GLT3"/>